<reference evidence="1" key="1">
    <citation type="submission" date="2018-11" db="EMBL/GenBank/DDBJ databases">
        <authorList>
            <consortium name="Genoscope - CEA"/>
            <person name="William W."/>
        </authorList>
    </citation>
    <scope>NUCLEOTIDE SEQUENCE [LARGE SCALE GENOMIC DNA]</scope>
    <source>
        <strain evidence="1">T9AD</strain>
    </source>
</reference>
<name>A0A653BAV0_ECTOL</name>
<dbReference type="EMBL" id="LR130779">
    <property type="protein sequence ID" value="VDN65796.1"/>
    <property type="molecule type" value="Genomic_DNA"/>
</dbReference>
<organism evidence="1">
    <name type="scientific">Ectopseudomonas oleovorans</name>
    <name type="common">Pseudomonas oleovorans</name>
    <dbReference type="NCBI Taxonomy" id="301"/>
    <lineage>
        <taxon>Bacteria</taxon>
        <taxon>Pseudomonadati</taxon>
        <taxon>Pseudomonadota</taxon>
        <taxon>Gammaproteobacteria</taxon>
        <taxon>Pseudomonadales</taxon>
        <taxon>Pseudomonadaceae</taxon>
        <taxon>Ectopseudomonas</taxon>
    </lineage>
</organism>
<dbReference type="AlphaFoldDB" id="A0A653BAV0"/>
<proteinExistence type="predicted"/>
<dbReference type="InterPro" id="IPR054636">
    <property type="entry name" value="CydP"/>
</dbReference>
<evidence type="ECO:0000313" key="1">
    <source>
        <dbReference type="EMBL" id="VDN65796.1"/>
    </source>
</evidence>
<protein>
    <submittedName>
        <fullName evidence="1">Uncharacterized protein</fullName>
    </submittedName>
</protein>
<dbReference type="NCBIfam" id="NF045611">
    <property type="entry name" value="small_CydP"/>
    <property type="match status" value="1"/>
</dbReference>
<accession>A0A653BAV0</accession>
<dbReference type="OrthoDB" id="7017521at2"/>
<gene>
    <name evidence="1" type="ORF">POT9AD_4821</name>
</gene>
<sequence length="72" mass="8003">MSERQPSASAWRIPLVREIAVILLIKLTLLLSIKAIWFNEPTVPGDGQQRVEAHLFGPATTPSSIPTEEKPR</sequence>